<gene>
    <name evidence="5" type="ORF">OXX778_LOCUS544</name>
</gene>
<evidence type="ECO:0000313" key="6">
    <source>
        <dbReference type="Proteomes" id="UP000663879"/>
    </source>
</evidence>
<name>A0A813M3N0_9BILA</name>
<evidence type="ECO:0000256" key="2">
    <source>
        <dbReference type="ARBA" id="ARBA00022679"/>
    </source>
</evidence>
<keyword evidence="2" id="KW-0808">Transferase</keyword>
<comment type="caution">
    <text evidence="5">The sequence shown here is derived from an EMBL/GenBank/DDBJ whole genome shotgun (WGS) entry which is preliminary data.</text>
</comment>
<protein>
    <recommendedName>
        <fullName evidence="4">N-acetyltransferase domain-containing protein</fullName>
    </recommendedName>
</protein>
<sequence length="208" mass="24444">MKINRNTRLIGDKVILVPYRSHHVLKYHSWMKIPEIQELTASEPLTLEEEYEMQKKWQNDPDKLTFIVLRKDLYESCQSNDKIEKEIASMIGDVNCFVSIDFDNEDLYLGELEIMIVDKENRKSGFGTESIILMINYCHKNLLNPKVNEFIVKITQENEPSIKMFKKIGFIFSKNITAFQQIELKLNVDSIQENSIFANKMYSIDDSY</sequence>
<dbReference type="AlphaFoldDB" id="A0A813M3N0"/>
<dbReference type="Proteomes" id="UP000663879">
    <property type="component" value="Unassembled WGS sequence"/>
</dbReference>
<keyword evidence="3" id="KW-0012">Acyltransferase</keyword>
<evidence type="ECO:0000256" key="3">
    <source>
        <dbReference type="ARBA" id="ARBA00023315"/>
    </source>
</evidence>
<evidence type="ECO:0000259" key="4">
    <source>
        <dbReference type="Pfam" id="PF13302"/>
    </source>
</evidence>
<accession>A0A813M3N0</accession>
<organism evidence="5 6">
    <name type="scientific">Brachionus calyciflorus</name>
    <dbReference type="NCBI Taxonomy" id="104777"/>
    <lineage>
        <taxon>Eukaryota</taxon>
        <taxon>Metazoa</taxon>
        <taxon>Spiralia</taxon>
        <taxon>Gnathifera</taxon>
        <taxon>Rotifera</taxon>
        <taxon>Eurotatoria</taxon>
        <taxon>Monogononta</taxon>
        <taxon>Pseudotrocha</taxon>
        <taxon>Ploima</taxon>
        <taxon>Brachionidae</taxon>
        <taxon>Brachionus</taxon>
    </lineage>
</organism>
<dbReference type="EMBL" id="CAJNOC010000027">
    <property type="protein sequence ID" value="CAF0707874.1"/>
    <property type="molecule type" value="Genomic_DNA"/>
</dbReference>
<reference evidence="5" key="1">
    <citation type="submission" date="2021-02" db="EMBL/GenBank/DDBJ databases">
        <authorList>
            <person name="Nowell W R."/>
        </authorList>
    </citation>
    <scope>NUCLEOTIDE SEQUENCE</scope>
    <source>
        <strain evidence="5">Ploen Becks lab</strain>
    </source>
</reference>
<dbReference type="GO" id="GO:0008080">
    <property type="term" value="F:N-acetyltransferase activity"/>
    <property type="evidence" value="ECO:0007669"/>
    <property type="project" value="InterPro"/>
</dbReference>
<dbReference type="PANTHER" id="PTHR13256">
    <property type="entry name" value="N-ACETYLTRANSFERASE 9"/>
    <property type="match status" value="1"/>
</dbReference>
<dbReference type="InterPro" id="IPR000182">
    <property type="entry name" value="GNAT_dom"/>
</dbReference>
<dbReference type="Gene3D" id="3.40.630.30">
    <property type="match status" value="1"/>
</dbReference>
<evidence type="ECO:0000313" key="5">
    <source>
        <dbReference type="EMBL" id="CAF0707874.1"/>
    </source>
</evidence>
<keyword evidence="6" id="KW-1185">Reference proteome</keyword>
<dbReference type="InterPro" id="IPR016181">
    <property type="entry name" value="Acyl_CoA_acyltransferase"/>
</dbReference>
<dbReference type="Pfam" id="PF13302">
    <property type="entry name" value="Acetyltransf_3"/>
    <property type="match status" value="1"/>
</dbReference>
<dbReference type="OrthoDB" id="5043642at2759"/>
<evidence type="ECO:0000256" key="1">
    <source>
        <dbReference type="ARBA" id="ARBA00009342"/>
    </source>
</evidence>
<feature type="domain" description="N-acetyltransferase" evidence="4">
    <location>
        <begin position="14"/>
        <end position="170"/>
    </location>
</feature>
<dbReference type="SUPFAM" id="SSF55729">
    <property type="entry name" value="Acyl-CoA N-acyltransferases (Nat)"/>
    <property type="match status" value="1"/>
</dbReference>
<dbReference type="InterPro" id="IPR039135">
    <property type="entry name" value="NAT9-like"/>
</dbReference>
<comment type="similarity">
    <text evidence="1">Belongs to the acetyltransferase family. GNAT subfamily.</text>
</comment>
<proteinExistence type="inferred from homology"/>
<dbReference type="PANTHER" id="PTHR13256:SF16">
    <property type="entry name" value="ALPHA_BETA-TUBULIN-N-ACETYLTRANSFERASE 9"/>
    <property type="match status" value="1"/>
</dbReference>